<feature type="transmembrane region" description="Helical" evidence="6">
    <location>
        <begin position="156"/>
        <end position="178"/>
    </location>
</feature>
<keyword evidence="4 6" id="KW-1133">Transmembrane helix</keyword>
<evidence type="ECO:0000256" key="1">
    <source>
        <dbReference type="ARBA" id="ARBA00004141"/>
    </source>
</evidence>
<comment type="subcellular location">
    <subcellularLocation>
        <location evidence="1">Membrane</location>
        <topology evidence="1">Multi-pass membrane protein</topology>
    </subcellularLocation>
</comment>
<dbReference type="Proteomes" id="UP000054498">
    <property type="component" value="Unassembled WGS sequence"/>
</dbReference>
<dbReference type="KEGG" id="mng:MNEG_13181"/>
<evidence type="ECO:0000256" key="4">
    <source>
        <dbReference type="ARBA" id="ARBA00022989"/>
    </source>
</evidence>
<keyword evidence="3 6" id="KW-0812">Transmembrane</keyword>
<name>A0A0D2MIH0_9CHLO</name>
<dbReference type="Pfam" id="PF01594">
    <property type="entry name" value="AI-2E_transport"/>
    <property type="match status" value="1"/>
</dbReference>
<dbReference type="GO" id="GO:0016020">
    <property type="term" value="C:membrane"/>
    <property type="evidence" value="ECO:0007669"/>
    <property type="project" value="UniProtKB-SubCell"/>
</dbReference>
<sequence>MGTFIVSFIGNSFVAGALGTQPLRWLVPDTDKQRRLLVVAFFTIIIASITLFGVLTIPDIAREGADFVNRLKSDNVWVVLVEKTRTGLGDQVMEPLERFVLLATSNDITRAAADHGHNWTAERSKQLGLAVSGMLKGYTTTAATLITAMLKSVTRFAMQVFVSMMLGFITLWDLPLITRGVQSLRQSRLAPVYEEVAPVLGVFGRLFGKALEAQSRIALCNACLTAAGMWALAIPGVGLLSLFVFVCSFIPIAGVIISTTPIAFVALTEYGFVKLALVLLMVVGVHFVEAYALNPAIYSAHLKLHPLMVLCALVVAEHSLGVWGLLLAVPLTVFALDYLIRCEI</sequence>
<evidence type="ECO:0000256" key="6">
    <source>
        <dbReference type="SAM" id="Phobius"/>
    </source>
</evidence>
<gene>
    <name evidence="7" type="ORF">MNEG_13181</name>
</gene>
<dbReference type="PANTHER" id="PTHR21716">
    <property type="entry name" value="TRANSMEMBRANE PROTEIN"/>
    <property type="match status" value="1"/>
</dbReference>
<keyword evidence="8" id="KW-1185">Reference proteome</keyword>
<organism evidence="7 8">
    <name type="scientific">Monoraphidium neglectum</name>
    <dbReference type="NCBI Taxonomy" id="145388"/>
    <lineage>
        <taxon>Eukaryota</taxon>
        <taxon>Viridiplantae</taxon>
        <taxon>Chlorophyta</taxon>
        <taxon>core chlorophytes</taxon>
        <taxon>Chlorophyceae</taxon>
        <taxon>CS clade</taxon>
        <taxon>Sphaeropleales</taxon>
        <taxon>Selenastraceae</taxon>
        <taxon>Monoraphidium</taxon>
    </lineage>
</organism>
<evidence type="ECO:0000256" key="2">
    <source>
        <dbReference type="ARBA" id="ARBA00009773"/>
    </source>
</evidence>
<dbReference type="PANTHER" id="PTHR21716:SF62">
    <property type="entry name" value="TRANSPORT PROTEIN YDBI-RELATED"/>
    <property type="match status" value="1"/>
</dbReference>
<keyword evidence="5 6" id="KW-0472">Membrane</keyword>
<accession>A0A0D2MIH0</accession>
<proteinExistence type="inferred from homology"/>
<feature type="transmembrane region" description="Helical" evidence="6">
    <location>
        <begin position="320"/>
        <end position="340"/>
    </location>
</feature>
<dbReference type="OrthoDB" id="531865at2759"/>
<feature type="transmembrane region" description="Helical" evidence="6">
    <location>
        <begin position="243"/>
        <end position="268"/>
    </location>
</feature>
<evidence type="ECO:0000256" key="3">
    <source>
        <dbReference type="ARBA" id="ARBA00022692"/>
    </source>
</evidence>
<protein>
    <submittedName>
        <fullName evidence="7">Uncharacterized protein</fullName>
    </submittedName>
</protein>
<evidence type="ECO:0000313" key="7">
    <source>
        <dbReference type="EMBL" id="KIY94780.1"/>
    </source>
</evidence>
<dbReference type="EMBL" id="KK103891">
    <property type="protein sequence ID" value="KIY94780.1"/>
    <property type="molecule type" value="Genomic_DNA"/>
</dbReference>
<comment type="similarity">
    <text evidence="2">Belongs to the autoinducer-2 exporter (AI-2E) (TC 2.A.86) family.</text>
</comment>
<reference evidence="7 8" key="1">
    <citation type="journal article" date="2013" name="BMC Genomics">
        <title>Reconstruction of the lipid metabolism for the microalga Monoraphidium neglectum from its genome sequence reveals characteristics suitable for biofuel production.</title>
        <authorList>
            <person name="Bogen C."/>
            <person name="Al-Dilaimi A."/>
            <person name="Albersmeier A."/>
            <person name="Wichmann J."/>
            <person name="Grundmann M."/>
            <person name="Rupp O."/>
            <person name="Lauersen K.J."/>
            <person name="Blifernez-Klassen O."/>
            <person name="Kalinowski J."/>
            <person name="Goesmann A."/>
            <person name="Mussgnug J.H."/>
            <person name="Kruse O."/>
        </authorList>
    </citation>
    <scope>NUCLEOTIDE SEQUENCE [LARGE SCALE GENOMIC DNA]</scope>
    <source>
        <strain evidence="7 8">SAG 48.87</strain>
    </source>
</reference>
<feature type="transmembrane region" description="Helical" evidence="6">
    <location>
        <begin position="35"/>
        <end position="57"/>
    </location>
</feature>
<dbReference type="RefSeq" id="XP_013893800.1">
    <property type="nucleotide sequence ID" value="XM_014038346.1"/>
</dbReference>
<dbReference type="GeneID" id="25730618"/>
<feature type="transmembrane region" description="Helical" evidence="6">
    <location>
        <begin position="217"/>
        <end position="237"/>
    </location>
</feature>
<feature type="transmembrane region" description="Helical" evidence="6">
    <location>
        <begin position="275"/>
        <end position="300"/>
    </location>
</feature>
<dbReference type="InterPro" id="IPR002549">
    <property type="entry name" value="AI-2E-like"/>
</dbReference>
<evidence type="ECO:0000256" key="5">
    <source>
        <dbReference type="ARBA" id="ARBA00023136"/>
    </source>
</evidence>
<dbReference type="GO" id="GO:0055085">
    <property type="term" value="P:transmembrane transport"/>
    <property type="evidence" value="ECO:0007669"/>
    <property type="project" value="TreeGrafter"/>
</dbReference>
<dbReference type="AlphaFoldDB" id="A0A0D2MIH0"/>
<evidence type="ECO:0000313" key="8">
    <source>
        <dbReference type="Proteomes" id="UP000054498"/>
    </source>
</evidence>